<evidence type="ECO:0000313" key="3">
    <source>
        <dbReference type="Proteomes" id="UP000778578"/>
    </source>
</evidence>
<comment type="caution">
    <text evidence="2">The sequence shown here is derived from an EMBL/GenBank/DDBJ whole genome shotgun (WGS) entry which is preliminary data.</text>
</comment>
<feature type="region of interest" description="Disordered" evidence="1">
    <location>
        <begin position="86"/>
        <end position="110"/>
    </location>
</feature>
<accession>A0ABS7QCL4</accession>
<sequence length="130" mass="14020">MSTMNVPAARMYRVMQQLLTEYAQQRVAGSAPRRDVVQEQDALDAVLNLAAVLDRNRQDGTLPPNDAQHMAALLMLVRDYIRPLPAAPAGGSGTDAGTGTEDPEADAVTEDLRIFVDGLRSARARTGMRG</sequence>
<dbReference type="Proteomes" id="UP000778578">
    <property type="component" value="Unassembled WGS sequence"/>
</dbReference>
<dbReference type="EMBL" id="JAINZZ010000038">
    <property type="protein sequence ID" value="MBY8880896.1"/>
    <property type="molecule type" value="Genomic_DNA"/>
</dbReference>
<name>A0ABS7QCL4_9ACTN</name>
<evidence type="ECO:0000256" key="1">
    <source>
        <dbReference type="SAM" id="MobiDB-lite"/>
    </source>
</evidence>
<proteinExistence type="predicted"/>
<dbReference type="RefSeq" id="WP_222966391.1">
    <property type="nucleotide sequence ID" value="NZ_JAINZZ010000038.1"/>
</dbReference>
<gene>
    <name evidence="2" type="ORF">K7862_25135</name>
</gene>
<protein>
    <submittedName>
        <fullName evidence="2">Uncharacterized protein</fullName>
    </submittedName>
</protein>
<organism evidence="2 3">
    <name type="scientific">Actinacidiphila acidipaludis</name>
    <dbReference type="NCBI Taxonomy" id="2873382"/>
    <lineage>
        <taxon>Bacteria</taxon>
        <taxon>Bacillati</taxon>
        <taxon>Actinomycetota</taxon>
        <taxon>Actinomycetes</taxon>
        <taxon>Kitasatosporales</taxon>
        <taxon>Streptomycetaceae</taxon>
        <taxon>Actinacidiphila</taxon>
    </lineage>
</organism>
<evidence type="ECO:0000313" key="2">
    <source>
        <dbReference type="EMBL" id="MBY8880896.1"/>
    </source>
</evidence>
<keyword evidence="3" id="KW-1185">Reference proteome</keyword>
<reference evidence="2 3" key="1">
    <citation type="submission" date="2021-08" db="EMBL/GenBank/DDBJ databases">
        <title>WGS of actinomycetes from Thailand.</title>
        <authorList>
            <person name="Thawai C."/>
        </authorList>
    </citation>
    <scope>NUCLEOTIDE SEQUENCE [LARGE SCALE GENOMIC DNA]</scope>
    <source>
        <strain evidence="2 3">PLK6-54</strain>
    </source>
</reference>